<evidence type="ECO:0000313" key="4">
    <source>
        <dbReference type="Proteomes" id="UP000308197"/>
    </source>
</evidence>
<feature type="coiled-coil region" evidence="1">
    <location>
        <begin position="388"/>
        <end position="415"/>
    </location>
</feature>
<dbReference type="Pfam" id="PF00350">
    <property type="entry name" value="Dynamin_N"/>
    <property type="match status" value="1"/>
</dbReference>
<dbReference type="PANTHER" id="PTHR36681:SF3">
    <property type="entry name" value="NUCLEAR GTPASE, GERMINAL CENTER-ASSOCIATED, TANDEM DUPLICATE 3"/>
    <property type="match status" value="1"/>
</dbReference>
<dbReference type="EMBL" id="ML211377">
    <property type="protein sequence ID" value="TFK83639.1"/>
    <property type="molecule type" value="Genomic_DNA"/>
</dbReference>
<dbReference type="AlphaFoldDB" id="A0A5C3P3S1"/>
<dbReference type="InterPro" id="IPR045063">
    <property type="entry name" value="Dynamin_N"/>
</dbReference>
<feature type="domain" description="Dynamin N-terminal" evidence="2">
    <location>
        <begin position="79"/>
        <end position="313"/>
    </location>
</feature>
<organism evidence="3 4">
    <name type="scientific">Polyporus arcularius HHB13444</name>
    <dbReference type="NCBI Taxonomy" id="1314778"/>
    <lineage>
        <taxon>Eukaryota</taxon>
        <taxon>Fungi</taxon>
        <taxon>Dikarya</taxon>
        <taxon>Basidiomycota</taxon>
        <taxon>Agaricomycotina</taxon>
        <taxon>Agaricomycetes</taxon>
        <taxon>Polyporales</taxon>
        <taxon>Polyporaceae</taxon>
        <taxon>Polyporus</taxon>
    </lineage>
</organism>
<reference evidence="3 4" key="1">
    <citation type="journal article" date="2019" name="Nat. Ecol. Evol.">
        <title>Megaphylogeny resolves global patterns of mushroom evolution.</title>
        <authorList>
            <person name="Varga T."/>
            <person name="Krizsan K."/>
            <person name="Foldi C."/>
            <person name="Dima B."/>
            <person name="Sanchez-Garcia M."/>
            <person name="Sanchez-Ramirez S."/>
            <person name="Szollosi G.J."/>
            <person name="Szarkandi J.G."/>
            <person name="Papp V."/>
            <person name="Albert L."/>
            <person name="Andreopoulos W."/>
            <person name="Angelini C."/>
            <person name="Antonin V."/>
            <person name="Barry K.W."/>
            <person name="Bougher N.L."/>
            <person name="Buchanan P."/>
            <person name="Buyck B."/>
            <person name="Bense V."/>
            <person name="Catcheside P."/>
            <person name="Chovatia M."/>
            <person name="Cooper J."/>
            <person name="Damon W."/>
            <person name="Desjardin D."/>
            <person name="Finy P."/>
            <person name="Geml J."/>
            <person name="Haridas S."/>
            <person name="Hughes K."/>
            <person name="Justo A."/>
            <person name="Karasinski D."/>
            <person name="Kautmanova I."/>
            <person name="Kiss B."/>
            <person name="Kocsube S."/>
            <person name="Kotiranta H."/>
            <person name="LaButti K.M."/>
            <person name="Lechner B.E."/>
            <person name="Liimatainen K."/>
            <person name="Lipzen A."/>
            <person name="Lukacs Z."/>
            <person name="Mihaltcheva S."/>
            <person name="Morgado L.N."/>
            <person name="Niskanen T."/>
            <person name="Noordeloos M.E."/>
            <person name="Ohm R.A."/>
            <person name="Ortiz-Santana B."/>
            <person name="Ovrebo C."/>
            <person name="Racz N."/>
            <person name="Riley R."/>
            <person name="Savchenko A."/>
            <person name="Shiryaev A."/>
            <person name="Soop K."/>
            <person name="Spirin V."/>
            <person name="Szebenyi C."/>
            <person name="Tomsovsky M."/>
            <person name="Tulloss R.E."/>
            <person name="Uehling J."/>
            <person name="Grigoriev I.V."/>
            <person name="Vagvolgyi C."/>
            <person name="Papp T."/>
            <person name="Martin F.M."/>
            <person name="Miettinen O."/>
            <person name="Hibbett D.S."/>
            <person name="Nagy L.G."/>
        </authorList>
    </citation>
    <scope>NUCLEOTIDE SEQUENCE [LARGE SCALE GENOMIC DNA]</scope>
    <source>
        <strain evidence="3 4">HHB13444</strain>
    </source>
</reference>
<protein>
    <recommendedName>
        <fullName evidence="2">Dynamin N-terminal domain-containing protein</fullName>
    </recommendedName>
</protein>
<accession>A0A5C3P3S1</accession>
<sequence length="965" mass="107035">MPSGETTLGPAQGHRRYTIFGNAGDIVYTAANAEKQALEYISSIEFAVKGRKLGTSVRQGQYADEIANIKAAHGPRLLVAVLGATGAGKSSLINALLGYDIVPTSGMTACTAVVTEISYNKAHTFQAEIDFSSPEEWRRELTTMLEDLCDSGDAEQEDPVARAISSGGKDDPAAIARAKVRAAYPDTAIDTFSGLDVDSILKQSPPVTQLLGTTARVEAETPSDFASSLAQYVDSREHCAGNKFAYWALIRQIKIRCPSPVLSSGLVLVDLPGVADSNAARSRIAGDYIQECDHFWITAPITRAVNDKTAQELLGRAFRHQIRLGGRLDPKAFTFIATKCDDVSPAEIVRDLGLQANTQYRQIMREQQRHKDEVAKWKDHEKSANKATSDIQKSLDDAEAKLNEYKSAVRSALAKRKAPYAFEANTENCNKRPKVEPIPAGAELTGMMGEAEPEGPVDESHAQQPLEDRIPLPLVPVQDIVRLQTYISELQQSFDALVQQSKEARHNMREADTQWRSSRKELSAFCSLQRSQYSTRRIQADFRTGLRELGVHTEDDLPVFTVSARDHAFLSDVEESACFTDIEQTRIPALREWCHTLTLPAREKATHNLLVQLRAFAQSFSAFIEGTPGVSEKDRTAIKRKWESAMHGCSSEDFKNRGYREVKAKQRITGVTWRLINCLKEVVKNCVCDLQDAFAEYLSDKCDEGEVRAAQRAVQITDEFAASMAWQSFRATLRRDGSYKRDLNAELTIPFSAHIAESYCELFRKDFFTTLEDEALETIESLIQNFVDFVPAYLRVRAKSQGEICMAQARASLGNIVPSVDRALKDYQPLIGRKLTPHVQAQLVDGYRLAMQETGPGSVKRQKTVVHDYVNSKKDAAFKGAAEVLTTGLHEAALSVEERLNNDLAEVSRMMEKNLAVLWEGPVDGEDQIAARLDILSLLDEISGQLDYWLTAKKRRDEGQVAGPS</sequence>
<dbReference type="InterPro" id="IPR027417">
    <property type="entry name" value="P-loop_NTPase"/>
</dbReference>
<proteinExistence type="predicted"/>
<name>A0A5C3P3S1_9APHY</name>
<dbReference type="Proteomes" id="UP000308197">
    <property type="component" value="Unassembled WGS sequence"/>
</dbReference>
<gene>
    <name evidence="3" type="ORF">K466DRAFT_665686</name>
</gene>
<keyword evidence="1" id="KW-0175">Coiled coil</keyword>
<evidence type="ECO:0000259" key="2">
    <source>
        <dbReference type="Pfam" id="PF00350"/>
    </source>
</evidence>
<dbReference type="SUPFAM" id="SSF52540">
    <property type="entry name" value="P-loop containing nucleoside triphosphate hydrolases"/>
    <property type="match status" value="2"/>
</dbReference>
<keyword evidence="4" id="KW-1185">Reference proteome</keyword>
<dbReference type="Gene3D" id="3.40.50.300">
    <property type="entry name" value="P-loop containing nucleotide triphosphate hydrolases"/>
    <property type="match status" value="2"/>
</dbReference>
<dbReference type="STRING" id="1314778.A0A5C3P3S1"/>
<dbReference type="InParanoid" id="A0A5C3P3S1"/>
<evidence type="ECO:0000313" key="3">
    <source>
        <dbReference type="EMBL" id="TFK83639.1"/>
    </source>
</evidence>
<dbReference type="PANTHER" id="PTHR36681">
    <property type="entry name" value="NUCLEAR GTPASE, GERMINAL CENTER-ASSOCIATED, TANDEM DUPLICATE 3"/>
    <property type="match status" value="1"/>
</dbReference>
<evidence type="ECO:0000256" key="1">
    <source>
        <dbReference type="SAM" id="Coils"/>
    </source>
</evidence>